<keyword evidence="10" id="KW-1185">Reference proteome</keyword>
<dbReference type="HOGENOM" id="CLU_006094_0_0_1"/>
<dbReference type="PIRSF" id="PIRSF037320">
    <property type="entry name" value="mRNA_export_factor_Sac3"/>
    <property type="match status" value="1"/>
</dbReference>
<dbReference type="GO" id="GO:0006406">
    <property type="term" value="P:mRNA export from nucleus"/>
    <property type="evidence" value="ECO:0007669"/>
    <property type="project" value="UniProtKB-UniRule"/>
</dbReference>
<dbReference type="GO" id="GO:0070390">
    <property type="term" value="C:transcription export complex 2"/>
    <property type="evidence" value="ECO:0007669"/>
    <property type="project" value="UniProtKB-UniRule"/>
</dbReference>
<dbReference type="OMA" id="FQGTCLD"/>
<organism evidence="10">
    <name type="scientific">Spathaspora passalidarum (strain NRRL Y-27907 / 11-Y1)</name>
    <dbReference type="NCBI Taxonomy" id="619300"/>
    <lineage>
        <taxon>Eukaryota</taxon>
        <taxon>Fungi</taxon>
        <taxon>Dikarya</taxon>
        <taxon>Ascomycota</taxon>
        <taxon>Saccharomycotina</taxon>
        <taxon>Pichiomycetes</taxon>
        <taxon>Debaryomycetaceae</taxon>
        <taxon>Spathaspora</taxon>
    </lineage>
</organism>
<dbReference type="InterPro" id="IPR024293">
    <property type="entry name" value="SAC3_helical"/>
</dbReference>
<keyword evidence="3 5" id="KW-0539">Nucleus</keyword>
<feature type="region of interest" description="Disordered" evidence="6">
    <location>
        <begin position="1"/>
        <end position="83"/>
    </location>
</feature>
<dbReference type="GO" id="GO:0005737">
    <property type="term" value="C:cytoplasm"/>
    <property type="evidence" value="ECO:0007669"/>
    <property type="project" value="TreeGrafter"/>
</dbReference>
<evidence type="ECO:0000259" key="7">
    <source>
        <dbReference type="Pfam" id="PF03399"/>
    </source>
</evidence>
<feature type="compositionally biased region" description="Polar residues" evidence="6">
    <location>
        <begin position="1"/>
        <end position="18"/>
    </location>
</feature>
<gene>
    <name evidence="9" type="ORF">SPAPADRAFT_137326</name>
</gene>
<dbReference type="EMBL" id="GL996501">
    <property type="protein sequence ID" value="EGW33400.1"/>
    <property type="molecule type" value="Genomic_DNA"/>
</dbReference>
<protein>
    <recommendedName>
        <fullName evidence="5">Nuclear mRNA export factor</fullName>
    </recommendedName>
</protein>
<dbReference type="InterPro" id="IPR017173">
    <property type="entry name" value="Sac3"/>
</dbReference>
<evidence type="ECO:0000256" key="4">
    <source>
        <dbReference type="ARBA" id="ARBA00038443"/>
    </source>
</evidence>
<feature type="compositionally biased region" description="Polar residues" evidence="6">
    <location>
        <begin position="1223"/>
        <end position="1241"/>
    </location>
</feature>
<reference evidence="9 10" key="1">
    <citation type="journal article" date="2011" name="Proc. Natl. Acad. Sci. U.S.A.">
        <title>Comparative genomics of xylose-fermenting fungi for enhanced biofuel production.</title>
        <authorList>
            <person name="Wohlbach D.J."/>
            <person name="Kuo A."/>
            <person name="Sato T.K."/>
            <person name="Potts K.M."/>
            <person name="Salamov A.A."/>
            <person name="LaButti K.M."/>
            <person name="Sun H."/>
            <person name="Clum A."/>
            <person name="Pangilinan J.L."/>
            <person name="Lindquist E.A."/>
            <person name="Lucas S."/>
            <person name="Lapidus A."/>
            <person name="Jin M."/>
            <person name="Gunawan C."/>
            <person name="Balan V."/>
            <person name="Dale B.E."/>
            <person name="Jeffries T.W."/>
            <person name="Zinkel R."/>
            <person name="Barry K.W."/>
            <person name="Grigoriev I.V."/>
            <person name="Gasch A.P."/>
        </authorList>
    </citation>
    <scope>NUCLEOTIDE SEQUENCE [LARGE SCALE GENOMIC DNA]</scope>
    <source>
        <strain evidence="10">NRRL Y-27907 / 11-Y1</strain>
    </source>
</reference>
<dbReference type="InterPro" id="IPR005062">
    <property type="entry name" value="SAC3/GANP/THP3_conserved"/>
</dbReference>
<dbReference type="InParanoid" id="G3AMA2"/>
<feature type="compositionally biased region" description="Polar residues" evidence="6">
    <location>
        <begin position="32"/>
        <end position="42"/>
    </location>
</feature>
<dbReference type="STRING" id="619300.G3AMA2"/>
<evidence type="ECO:0000256" key="5">
    <source>
        <dbReference type="PIRNR" id="PIRNR037320"/>
    </source>
</evidence>
<dbReference type="Gene3D" id="6.10.250.2880">
    <property type="match status" value="1"/>
</dbReference>
<feature type="region of interest" description="Disordered" evidence="6">
    <location>
        <begin position="723"/>
        <end position="743"/>
    </location>
</feature>
<dbReference type="GO" id="GO:0005635">
    <property type="term" value="C:nuclear envelope"/>
    <property type="evidence" value="ECO:0007669"/>
    <property type="project" value="UniProtKB-SubCell"/>
</dbReference>
<dbReference type="eggNOG" id="KOG1860">
    <property type="taxonomic scope" value="Eukaryota"/>
</dbReference>
<dbReference type="GO" id="GO:0042274">
    <property type="term" value="P:ribosomal small subunit biogenesis"/>
    <property type="evidence" value="ECO:0007669"/>
    <property type="project" value="UniProtKB-UniRule"/>
</dbReference>
<evidence type="ECO:0000259" key="8">
    <source>
        <dbReference type="Pfam" id="PF12209"/>
    </source>
</evidence>
<dbReference type="InterPro" id="IPR045107">
    <property type="entry name" value="SAC3/GANP/THP3"/>
</dbReference>
<dbReference type="FunFam" id="1.25.40.990:FF:000008">
    <property type="entry name" value="Nuclear mRNA export protein SAC3"/>
    <property type="match status" value="1"/>
</dbReference>
<comment type="subcellular location">
    <subcellularLocation>
        <location evidence="1 5">Nucleus envelope</location>
    </subcellularLocation>
</comment>
<feature type="domain" description="SAC3 helical" evidence="8">
    <location>
        <begin position="763"/>
        <end position="838"/>
    </location>
</feature>
<proteinExistence type="inferred from homology"/>
<name>G3AMA2_SPAPN</name>
<evidence type="ECO:0000256" key="2">
    <source>
        <dbReference type="ARBA" id="ARBA00022553"/>
    </source>
</evidence>
<keyword evidence="2" id="KW-0597">Phosphoprotein</keyword>
<evidence type="ECO:0000313" key="9">
    <source>
        <dbReference type="EMBL" id="EGW33400.1"/>
    </source>
</evidence>
<comment type="similarity">
    <text evidence="4 5">Belongs to the SAC3 family.</text>
</comment>
<dbReference type="Pfam" id="PF12209">
    <property type="entry name" value="SAC3"/>
    <property type="match status" value="1"/>
</dbReference>
<dbReference type="AlphaFoldDB" id="G3AMA2"/>
<dbReference type="GeneID" id="18870039"/>
<feature type="domain" description="SAC3/GANP/THP3 conserved" evidence="7">
    <location>
        <begin position="208"/>
        <end position="504"/>
    </location>
</feature>
<sequence length="1258" mass="143203">MNINGSANNQKIFDNNYNDPRRSGNRKKFPNINGNTKSNKINNDQKRNKNSKSRFEEVAKESTYSPDPLDRPTKVIPRQNPGKIQSYSQQEIASIGGLFSNPEQLGFQRYSNKSIPPRPVPKYLLPQARLLHTPPFVQNQWDKENQALMVKMETENLSKGDYQGLYESFQKLREVERKKMEELGLVDAENIAKDLNDAISFQGSCLDMCPVFERVRRQLENNVKDLEKDPITKKISPQKAVKAFSRPAAGQPPPLPSEVRPPHILVQTLDYLIDNVIDHLPEAHSFIWDRTRSIRQDFTYQNSFGPEAIDCNERIVRIHLLSLHIMAGSDVEYSQQQELEQFNKALQTLMEIYTDVRNNGGSSPNEAEFRAYHLLSHIRDPELEREIQNLPNEIYNDSQVQIALTLRNIISQNNIVERGVTNTVGGLNLFVKFFRMVYSDQVPFLMTCLLETHFNEIRFYVLKAMARSYHSKGKPYSTEGLCDILGFDNVEQVIKFVSYYDIDVIQESSGHFVVDLFNKEKLETKYKLHSFHAKPKPSPYYSHRLNSKIQGLNWKYFINRGKPNQNLHLATQPKIISQDTIKKVEVMQQPSVNTGLFQPFTNVGGNIAPTEIRFDKPPALAAPATAPAPAPAAPVPPRMAKPDIEMNDDEIGPKTVPDLFSNIKPKTNISSGLFGMNKPKDAPPTKPTFDFNTVRPSTAPEPKPVFIPPVNQGTKQSPIKIESSPVAPIPPRSQSNVVVKPPTPEIIPPKRLVDSPHFSQAARETMNDIVRNCVDAELVNVITQCMRAHAIQTERARVIEKLSDDLYEAFLSEVIYETAAEAKADGYYQRCLTKRVIHQLADKSSKLLVQYQERKRRAQELESVSFRQHLKHTSRDRSETDKRLQYSNVDITNRQREVQALWAPIDLDSFMNLIVKNIKYKLSSEVQLKFLLVVENWSTSYSKWLNSKLQLKPDSKNMVYENLINDDDITVKFTSLPSQEYLTKEFFSNTSFVLFECGLTKPNGSIEEKLQRDFRVLRKIISLIDKYSYYKVHVLVVFWDATQSGITTEKVSELLNLASFNACSNLSNLILCDMTSSDINHILSQAFFKISQDFDGTLTSRGNKRKILLDREKQQKQATTYEPPAKIQKIETKMLSSVKNLRKYDYLQNHINSTGHPRYNTTNNSFNSTSMVASVQNRSLLPALIRNRSSVNNSTFFNSTISTIGNNDTSILRGFGQGVIGESTPSGSPKRNSKASLSTSLSQLKELTAGIKRKYSHK</sequence>
<dbReference type="Proteomes" id="UP000000709">
    <property type="component" value="Unassembled WGS sequence"/>
</dbReference>
<dbReference type="FunCoup" id="G3AMA2">
    <property type="interactions" value="149"/>
</dbReference>
<dbReference type="Gene3D" id="1.25.40.990">
    <property type="match status" value="1"/>
</dbReference>
<dbReference type="OrthoDB" id="264795at2759"/>
<evidence type="ECO:0000256" key="6">
    <source>
        <dbReference type="SAM" id="MobiDB-lite"/>
    </source>
</evidence>
<feature type="region of interest" description="Disordered" evidence="6">
    <location>
        <begin position="1216"/>
        <end position="1241"/>
    </location>
</feature>
<feature type="compositionally biased region" description="Basic and acidic residues" evidence="6">
    <location>
        <begin position="43"/>
        <end position="60"/>
    </location>
</feature>
<evidence type="ECO:0000313" key="10">
    <source>
        <dbReference type="Proteomes" id="UP000000709"/>
    </source>
</evidence>
<accession>G3AMA2</accession>
<dbReference type="RefSeq" id="XP_007374915.1">
    <property type="nucleotide sequence ID" value="XM_007374853.1"/>
</dbReference>
<dbReference type="PANTHER" id="PTHR12436:SF3">
    <property type="entry name" value="GERMINAL-CENTER ASSOCIATED NUCLEAR PROTEIN"/>
    <property type="match status" value="1"/>
</dbReference>
<dbReference type="PANTHER" id="PTHR12436">
    <property type="entry name" value="80 KDA MCM3-ASSOCIATED PROTEIN"/>
    <property type="match status" value="1"/>
</dbReference>
<dbReference type="Pfam" id="PF03399">
    <property type="entry name" value="SAC3_GANP"/>
    <property type="match status" value="1"/>
</dbReference>
<evidence type="ECO:0000256" key="3">
    <source>
        <dbReference type="ARBA" id="ARBA00023242"/>
    </source>
</evidence>
<evidence type="ECO:0000256" key="1">
    <source>
        <dbReference type="ARBA" id="ARBA00004259"/>
    </source>
</evidence>
<dbReference type="KEGG" id="spaa:SPAPADRAFT_137326"/>